<accession>A0AB39V1F5</accession>
<evidence type="ECO:0000313" key="1">
    <source>
        <dbReference type="EMBL" id="XDU61430.1"/>
    </source>
</evidence>
<proteinExistence type="predicted"/>
<organism evidence="1">
    <name type="scientific">Leptotrichia alba</name>
    <dbReference type="NCBI Taxonomy" id="3239304"/>
    <lineage>
        <taxon>Bacteria</taxon>
        <taxon>Fusobacteriati</taxon>
        <taxon>Fusobacteriota</taxon>
        <taxon>Fusobacteriia</taxon>
        <taxon>Fusobacteriales</taxon>
        <taxon>Leptotrichiaceae</taxon>
        <taxon>Leptotrichia</taxon>
    </lineage>
</organism>
<dbReference type="AlphaFoldDB" id="A0AB39V1F5"/>
<dbReference type="KEGG" id="lala:AB8B28_07125"/>
<gene>
    <name evidence="1" type="ORF">AB8B28_07125</name>
</gene>
<reference evidence="1" key="1">
    <citation type="submission" date="2024-07" db="EMBL/GenBank/DDBJ databases">
        <authorList>
            <person name="Li X.-J."/>
            <person name="Wang X."/>
        </authorList>
    </citation>
    <scope>NUCLEOTIDE SEQUENCE</scope>
    <source>
        <strain evidence="1">HSP-536</strain>
    </source>
</reference>
<protein>
    <submittedName>
        <fullName evidence="1">Uncharacterized protein</fullName>
    </submittedName>
</protein>
<dbReference type="RefSeq" id="WP_369714965.1">
    <property type="nucleotide sequence ID" value="NZ_CP165647.1"/>
</dbReference>
<sequence length="110" mass="13003">MTNIFRNASGNKGLTAEDKNKIKELNYENQEKLVDLFKKYPPIKANSKRLRDAVEDSNKEVFNNQYKDGRYNTEFHINTAPRWDNRKGEEINETKEIQDVLKKLRERVGN</sequence>
<name>A0AB39V1F5_9FUSO</name>
<dbReference type="EMBL" id="CP165647">
    <property type="protein sequence ID" value="XDU61430.1"/>
    <property type="molecule type" value="Genomic_DNA"/>
</dbReference>